<dbReference type="EMBL" id="CP025958">
    <property type="protein sequence ID" value="AWM35739.1"/>
    <property type="molecule type" value="Genomic_DNA"/>
</dbReference>
<dbReference type="InterPro" id="IPR013325">
    <property type="entry name" value="RNA_pol_sigma_r2"/>
</dbReference>
<dbReference type="InterPro" id="IPR007627">
    <property type="entry name" value="RNA_pol_sigma70_r2"/>
</dbReference>
<feature type="region of interest" description="Disordered" evidence="5">
    <location>
        <begin position="82"/>
        <end position="103"/>
    </location>
</feature>
<feature type="domain" description="RNA polymerase sigma-70 region 2" evidence="6">
    <location>
        <begin position="142"/>
        <end position="209"/>
    </location>
</feature>
<dbReference type="GO" id="GO:0006352">
    <property type="term" value="P:DNA-templated transcription initiation"/>
    <property type="evidence" value="ECO:0007669"/>
    <property type="project" value="InterPro"/>
</dbReference>
<name>A0A2Z3GNE0_9BACT</name>
<sequence>MPGRVTARFSSTAPGSHLSRSDAAATLACFAGDALRAAPEGFCPTFRFRSRYTITPVADAPPLGGTRGVFRFAHFSGSIRSTRGKEWQNRGRPPRGHDGPEPMRSLIHRVRSRLQPGADEASDECLLTEFLTSRADDAFAAIVRRHGPMVTGVCRRALGNSADADDAFQAVWLVLLRKADAVRPRSRLGNFLHGVAVNVARRSRDARARRGTQSLTVEVPEREAASGDLREALDAALSELPAVYRAAVIACDLEGHTRTEAAGRLGWSEGTVASRLARGRAILADRLTRRGLALPAAGLVTALGSDAGASASGPTVAARLRHPSPAAERLAAEVVRATFANKLRGAAVQLFAMIGVTSVGAAAVWAWNEYEQPTPEVATDRPAEARAPQTPDAGAVRKPSRFVLRNPARDITVVTDRPETVPEFFRRQPVLVARVKSELWRQMLEGKSDDAFHFVDSASFNADGPRVAAYGASVKLAPVATDNQPLLDVLSASSGDESRIFVRDATDKNLWHVVGTTQRTSAGFFASKDRVQPDEFAPADLIQPAVNK</sequence>
<feature type="domain" description="RNA polymerase sigma factor 70 region 4 type 2" evidence="7">
    <location>
        <begin position="230"/>
        <end position="281"/>
    </location>
</feature>
<dbReference type="InterPro" id="IPR014284">
    <property type="entry name" value="RNA_pol_sigma-70_dom"/>
</dbReference>
<protein>
    <submittedName>
        <fullName evidence="8">Sigma-70 family RNA polymerase sigma factor</fullName>
    </submittedName>
</protein>
<dbReference type="SUPFAM" id="SSF88659">
    <property type="entry name" value="Sigma3 and sigma4 domains of RNA polymerase sigma factors"/>
    <property type="match status" value="1"/>
</dbReference>
<dbReference type="Proteomes" id="UP000245802">
    <property type="component" value="Chromosome"/>
</dbReference>
<reference evidence="8 9" key="1">
    <citation type="submission" date="2018-01" db="EMBL/GenBank/DDBJ databases">
        <title>G. obscuriglobus.</title>
        <authorList>
            <person name="Franke J."/>
            <person name="Blomberg W."/>
            <person name="Selmecki A."/>
        </authorList>
    </citation>
    <scope>NUCLEOTIDE SEQUENCE [LARGE SCALE GENOMIC DNA]</scope>
    <source>
        <strain evidence="8 9">DSM 5831</strain>
    </source>
</reference>
<dbReference type="Gene3D" id="1.10.1740.10">
    <property type="match status" value="1"/>
</dbReference>
<evidence type="ECO:0000256" key="5">
    <source>
        <dbReference type="SAM" id="MobiDB-lite"/>
    </source>
</evidence>
<dbReference type="InterPro" id="IPR039425">
    <property type="entry name" value="RNA_pol_sigma-70-like"/>
</dbReference>
<dbReference type="Pfam" id="PF04542">
    <property type="entry name" value="Sigma70_r2"/>
    <property type="match status" value="1"/>
</dbReference>
<evidence type="ECO:0000256" key="4">
    <source>
        <dbReference type="ARBA" id="ARBA00023163"/>
    </source>
</evidence>
<dbReference type="PANTHER" id="PTHR43133">
    <property type="entry name" value="RNA POLYMERASE ECF-TYPE SIGMA FACTO"/>
    <property type="match status" value="1"/>
</dbReference>
<dbReference type="GO" id="GO:0003677">
    <property type="term" value="F:DNA binding"/>
    <property type="evidence" value="ECO:0007669"/>
    <property type="project" value="InterPro"/>
</dbReference>
<evidence type="ECO:0000313" key="8">
    <source>
        <dbReference type="EMBL" id="AWM35739.1"/>
    </source>
</evidence>
<keyword evidence="3" id="KW-0731">Sigma factor</keyword>
<evidence type="ECO:0000259" key="7">
    <source>
        <dbReference type="Pfam" id="PF08281"/>
    </source>
</evidence>
<dbReference type="NCBIfam" id="TIGR02937">
    <property type="entry name" value="sigma70-ECF"/>
    <property type="match status" value="1"/>
</dbReference>
<dbReference type="AlphaFoldDB" id="A0A2Z3GNE0"/>
<comment type="similarity">
    <text evidence="1">Belongs to the sigma-70 factor family. ECF subfamily.</text>
</comment>
<dbReference type="PANTHER" id="PTHR43133:SF51">
    <property type="entry name" value="RNA POLYMERASE SIGMA FACTOR"/>
    <property type="match status" value="1"/>
</dbReference>
<evidence type="ECO:0000256" key="2">
    <source>
        <dbReference type="ARBA" id="ARBA00023015"/>
    </source>
</evidence>
<dbReference type="CDD" id="cd06171">
    <property type="entry name" value="Sigma70_r4"/>
    <property type="match status" value="1"/>
</dbReference>
<keyword evidence="9" id="KW-1185">Reference proteome</keyword>
<evidence type="ECO:0000256" key="3">
    <source>
        <dbReference type="ARBA" id="ARBA00023082"/>
    </source>
</evidence>
<evidence type="ECO:0000259" key="6">
    <source>
        <dbReference type="Pfam" id="PF04542"/>
    </source>
</evidence>
<dbReference type="SUPFAM" id="SSF88946">
    <property type="entry name" value="Sigma2 domain of RNA polymerase sigma factors"/>
    <property type="match status" value="1"/>
</dbReference>
<evidence type="ECO:0000256" key="1">
    <source>
        <dbReference type="ARBA" id="ARBA00010641"/>
    </source>
</evidence>
<keyword evidence="4" id="KW-0804">Transcription</keyword>
<accession>A0A2Z3GNE0</accession>
<dbReference type="InterPro" id="IPR013249">
    <property type="entry name" value="RNA_pol_sigma70_r4_t2"/>
</dbReference>
<dbReference type="OrthoDB" id="291047at2"/>
<dbReference type="GO" id="GO:0016987">
    <property type="term" value="F:sigma factor activity"/>
    <property type="evidence" value="ECO:0007669"/>
    <property type="project" value="UniProtKB-KW"/>
</dbReference>
<feature type="region of interest" description="Disordered" evidence="5">
    <location>
        <begin position="375"/>
        <end position="394"/>
    </location>
</feature>
<proteinExistence type="inferred from homology"/>
<dbReference type="KEGG" id="gog:C1280_01005"/>
<dbReference type="Pfam" id="PF08281">
    <property type="entry name" value="Sigma70_r4_2"/>
    <property type="match status" value="1"/>
</dbReference>
<organism evidence="8 9">
    <name type="scientific">Gemmata obscuriglobus</name>
    <dbReference type="NCBI Taxonomy" id="114"/>
    <lineage>
        <taxon>Bacteria</taxon>
        <taxon>Pseudomonadati</taxon>
        <taxon>Planctomycetota</taxon>
        <taxon>Planctomycetia</taxon>
        <taxon>Gemmatales</taxon>
        <taxon>Gemmataceae</taxon>
        <taxon>Gemmata</taxon>
    </lineage>
</organism>
<keyword evidence="2" id="KW-0805">Transcription regulation</keyword>
<dbReference type="InterPro" id="IPR013324">
    <property type="entry name" value="RNA_pol_sigma_r3/r4-like"/>
</dbReference>
<evidence type="ECO:0000313" key="9">
    <source>
        <dbReference type="Proteomes" id="UP000245802"/>
    </source>
</evidence>
<dbReference type="Gene3D" id="1.10.10.10">
    <property type="entry name" value="Winged helix-like DNA-binding domain superfamily/Winged helix DNA-binding domain"/>
    <property type="match status" value="1"/>
</dbReference>
<dbReference type="InterPro" id="IPR036388">
    <property type="entry name" value="WH-like_DNA-bd_sf"/>
</dbReference>
<gene>
    <name evidence="8" type="ORF">C1280_01005</name>
</gene>
<feature type="compositionally biased region" description="Basic and acidic residues" evidence="5">
    <location>
        <begin position="83"/>
        <end position="101"/>
    </location>
</feature>